<dbReference type="InterPro" id="IPR001611">
    <property type="entry name" value="Leu-rich_rpt"/>
</dbReference>
<dbReference type="SUPFAM" id="SSF52075">
    <property type="entry name" value="Outer arm dynein light chain 1"/>
    <property type="match status" value="1"/>
</dbReference>
<sequence>MEHEPGDDYLRRIATFIRTHELNLAQGGFQRRRRLPRPSESSVYNPLSWLGNGAQQTAKPMVLTLDIHHLLYILIRLEAIGMPVGSLDVKVDGASRPMNYINVFSGTDKSETLSLASFRSSLSAVSRLSLGSGWWGRAEPPSLDSELKYIYSSFTKLPALSLTAPGPKIIAELANEPPNDNAIPLNSFKNLQSLECLDIDPRTLMGWDRLAESLWSLIIKRSGLEDITDVFINAVMDDQARSDGTVNRTRRRKLGPTRQTSFYPTSLPESVPEGEDEEEPSTPRPGEPEEPPPPKMSSLKWSSLRHLSLADNALTFVPSAPLPYLTSVTHLDLSSNLLVSVPEGLSCLYNLVSLNLSDNMIDSVLGIYKVLGSILHLSLSSNRLESLCGLERLLALEKVDLRDNLVEESAEVGRLAMLPNVREVWVEGNPLEENYRVKCFEYFWREGKEISLDGTSPGFYEKSFMASPPPEQMTSSRPVSTAYSPPVVPVGSMFASGTRPSQAQTSSVSPVTSPASSQAASPQLGAVVSKARRKKNKRIVDLDGRSECEHGIEGRRHGHGRAASEAVKVKDFAKEAKEDNRTAADGEPPSPAEEQSQPSRPPVRSRHSRSHTSYVARTPSNVFLALPPDPSDLPPVRPKEGLPASPAPRSPPATQTVSRKSATISGKNKSALRRARVSASTYEAPGDKERDGEDEADAAKREAEAFRARIEALRSDMGEGWLKVFSQTQLESPRA</sequence>
<keyword evidence="2" id="KW-0963">Cytoplasm</keyword>
<feature type="region of interest" description="Disordered" evidence="5">
    <location>
        <begin position="493"/>
        <end position="700"/>
    </location>
</feature>
<feature type="compositionally biased region" description="Pro residues" evidence="5">
    <location>
        <begin position="627"/>
        <end position="636"/>
    </location>
</feature>
<evidence type="ECO:0000256" key="2">
    <source>
        <dbReference type="ARBA" id="ARBA00022490"/>
    </source>
</evidence>
<dbReference type="GO" id="GO:0005737">
    <property type="term" value="C:cytoplasm"/>
    <property type="evidence" value="ECO:0007669"/>
    <property type="project" value="UniProtKB-SubCell"/>
</dbReference>
<keyword evidence="4" id="KW-0677">Repeat</keyword>
<accession>A0A5C3N7C1</accession>
<dbReference type="OrthoDB" id="676979at2759"/>
<keyword evidence="3" id="KW-0433">Leucine-rich repeat</keyword>
<name>A0A5C3N7C1_9AGAM</name>
<evidence type="ECO:0000313" key="6">
    <source>
        <dbReference type="EMBL" id="TFK53699.1"/>
    </source>
</evidence>
<reference evidence="6 7" key="1">
    <citation type="journal article" date="2019" name="Nat. Ecol. Evol.">
        <title>Megaphylogeny resolves global patterns of mushroom evolution.</title>
        <authorList>
            <person name="Varga T."/>
            <person name="Krizsan K."/>
            <person name="Foldi C."/>
            <person name="Dima B."/>
            <person name="Sanchez-Garcia M."/>
            <person name="Sanchez-Ramirez S."/>
            <person name="Szollosi G.J."/>
            <person name="Szarkandi J.G."/>
            <person name="Papp V."/>
            <person name="Albert L."/>
            <person name="Andreopoulos W."/>
            <person name="Angelini C."/>
            <person name="Antonin V."/>
            <person name="Barry K.W."/>
            <person name="Bougher N.L."/>
            <person name="Buchanan P."/>
            <person name="Buyck B."/>
            <person name="Bense V."/>
            <person name="Catcheside P."/>
            <person name="Chovatia M."/>
            <person name="Cooper J."/>
            <person name="Damon W."/>
            <person name="Desjardin D."/>
            <person name="Finy P."/>
            <person name="Geml J."/>
            <person name="Haridas S."/>
            <person name="Hughes K."/>
            <person name="Justo A."/>
            <person name="Karasinski D."/>
            <person name="Kautmanova I."/>
            <person name="Kiss B."/>
            <person name="Kocsube S."/>
            <person name="Kotiranta H."/>
            <person name="LaButti K.M."/>
            <person name="Lechner B.E."/>
            <person name="Liimatainen K."/>
            <person name="Lipzen A."/>
            <person name="Lukacs Z."/>
            <person name="Mihaltcheva S."/>
            <person name="Morgado L.N."/>
            <person name="Niskanen T."/>
            <person name="Noordeloos M.E."/>
            <person name="Ohm R.A."/>
            <person name="Ortiz-Santana B."/>
            <person name="Ovrebo C."/>
            <person name="Racz N."/>
            <person name="Riley R."/>
            <person name="Savchenko A."/>
            <person name="Shiryaev A."/>
            <person name="Soop K."/>
            <person name="Spirin V."/>
            <person name="Szebenyi C."/>
            <person name="Tomsovsky M."/>
            <person name="Tulloss R.E."/>
            <person name="Uehling J."/>
            <person name="Grigoriev I.V."/>
            <person name="Vagvolgyi C."/>
            <person name="Papp T."/>
            <person name="Martin F.M."/>
            <person name="Miettinen O."/>
            <person name="Hibbett D.S."/>
            <person name="Nagy L.G."/>
        </authorList>
    </citation>
    <scope>NUCLEOTIDE SEQUENCE [LARGE SCALE GENOMIC DNA]</scope>
    <source>
        <strain evidence="6 7">OMC1185</strain>
    </source>
</reference>
<evidence type="ECO:0000313" key="7">
    <source>
        <dbReference type="Proteomes" id="UP000305948"/>
    </source>
</evidence>
<dbReference type="SMART" id="SM00365">
    <property type="entry name" value="LRR_SD22"/>
    <property type="match status" value="3"/>
</dbReference>
<keyword evidence="7" id="KW-1185">Reference proteome</keyword>
<dbReference type="InterPro" id="IPR003591">
    <property type="entry name" value="Leu-rich_rpt_typical-subtyp"/>
</dbReference>
<feature type="compositionally biased region" description="Low complexity" evidence="5">
    <location>
        <begin position="500"/>
        <end position="523"/>
    </location>
</feature>
<dbReference type="PANTHER" id="PTHR15454:SF69">
    <property type="entry name" value="SERINE_THREONINE-PROTEIN KINASE 11-INTERACTING PROTEIN"/>
    <property type="match status" value="1"/>
</dbReference>
<comment type="subcellular location">
    <subcellularLocation>
        <location evidence="1">Cytoplasm</location>
    </subcellularLocation>
</comment>
<dbReference type="EMBL" id="ML213507">
    <property type="protein sequence ID" value="TFK53699.1"/>
    <property type="molecule type" value="Genomic_DNA"/>
</dbReference>
<feature type="compositionally biased region" description="Basic and acidic residues" evidence="5">
    <location>
        <begin position="685"/>
        <end position="700"/>
    </location>
</feature>
<dbReference type="Gene3D" id="3.80.10.10">
    <property type="entry name" value="Ribonuclease Inhibitor"/>
    <property type="match status" value="2"/>
</dbReference>
<dbReference type="PANTHER" id="PTHR15454">
    <property type="entry name" value="NISCHARIN RELATED"/>
    <property type="match status" value="1"/>
</dbReference>
<feature type="compositionally biased region" description="Basic and acidic residues" evidence="5">
    <location>
        <begin position="567"/>
        <end position="584"/>
    </location>
</feature>
<dbReference type="STRING" id="5364.A0A5C3N7C1"/>
<evidence type="ECO:0000256" key="4">
    <source>
        <dbReference type="ARBA" id="ARBA00022737"/>
    </source>
</evidence>
<dbReference type="PROSITE" id="PS51450">
    <property type="entry name" value="LRR"/>
    <property type="match status" value="2"/>
</dbReference>
<gene>
    <name evidence="6" type="ORF">OE88DRAFT_1655953</name>
</gene>
<dbReference type="InterPro" id="IPR032675">
    <property type="entry name" value="LRR_dom_sf"/>
</dbReference>
<feature type="compositionally biased region" description="Basic and acidic residues" evidence="5">
    <location>
        <begin position="538"/>
        <end position="555"/>
    </location>
</feature>
<evidence type="ECO:0000256" key="1">
    <source>
        <dbReference type="ARBA" id="ARBA00004496"/>
    </source>
</evidence>
<feature type="compositionally biased region" description="Polar residues" evidence="5">
    <location>
        <begin position="654"/>
        <end position="668"/>
    </location>
</feature>
<evidence type="ECO:0000256" key="5">
    <source>
        <dbReference type="SAM" id="MobiDB-lite"/>
    </source>
</evidence>
<evidence type="ECO:0000256" key="3">
    <source>
        <dbReference type="ARBA" id="ARBA00022614"/>
    </source>
</evidence>
<feature type="region of interest" description="Disordered" evidence="5">
    <location>
        <begin position="242"/>
        <end position="299"/>
    </location>
</feature>
<dbReference type="SMART" id="SM00369">
    <property type="entry name" value="LRR_TYP"/>
    <property type="match status" value="4"/>
</dbReference>
<dbReference type="Proteomes" id="UP000305948">
    <property type="component" value="Unassembled WGS sequence"/>
</dbReference>
<evidence type="ECO:0008006" key="8">
    <source>
        <dbReference type="Google" id="ProtNLM"/>
    </source>
</evidence>
<protein>
    <recommendedName>
        <fullName evidence="8">L domain-like protein</fullName>
    </recommendedName>
</protein>
<organism evidence="6 7">
    <name type="scientific">Heliocybe sulcata</name>
    <dbReference type="NCBI Taxonomy" id="5364"/>
    <lineage>
        <taxon>Eukaryota</taxon>
        <taxon>Fungi</taxon>
        <taxon>Dikarya</taxon>
        <taxon>Basidiomycota</taxon>
        <taxon>Agaricomycotina</taxon>
        <taxon>Agaricomycetes</taxon>
        <taxon>Gloeophyllales</taxon>
        <taxon>Gloeophyllaceae</taxon>
        <taxon>Heliocybe</taxon>
    </lineage>
</organism>
<dbReference type="AlphaFoldDB" id="A0A5C3N7C1"/>
<proteinExistence type="predicted"/>
<dbReference type="Pfam" id="PF13855">
    <property type="entry name" value="LRR_8"/>
    <property type="match status" value="1"/>
</dbReference>